<accession>A0A7W8ZVD3</accession>
<sequence>MNQIYQMIAFGHLPSLVILTGLELGFNPLDPEIGGNEMPLSEQEQRLLEEMERSLYHNDADFVASVGASRLRPNYRSIAIGVLLAVVGIVALIAGVALQLLWLGIVGFVVMFTGVLLALSPGKAMKGMSTPADPGRRPTQARSDQGFMDKLNDRWDRRQDGQ</sequence>
<name>A0A7W8ZVD3_9MICO</name>
<reference evidence="3 4" key="1">
    <citation type="submission" date="2020-08" db="EMBL/GenBank/DDBJ databases">
        <title>Sequencing the genomes of 1000 actinobacteria strains.</title>
        <authorList>
            <person name="Klenk H.-P."/>
        </authorList>
    </citation>
    <scope>NUCLEOTIDE SEQUENCE [LARGE SCALE GENOMIC DNA]</scope>
    <source>
        <strain evidence="3 4">DSM 21065</strain>
    </source>
</reference>
<evidence type="ECO:0008006" key="5">
    <source>
        <dbReference type="Google" id="ProtNLM"/>
    </source>
</evidence>
<evidence type="ECO:0000313" key="4">
    <source>
        <dbReference type="Proteomes" id="UP000561726"/>
    </source>
</evidence>
<protein>
    <recommendedName>
        <fullName evidence="5">DUF3040 domain-containing protein</fullName>
    </recommendedName>
</protein>
<gene>
    <name evidence="3" type="ORF">BJ997_001419</name>
</gene>
<organism evidence="3 4">
    <name type="scientific">Cryobacterium roopkundense</name>
    <dbReference type="NCBI Taxonomy" id="1001240"/>
    <lineage>
        <taxon>Bacteria</taxon>
        <taxon>Bacillati</taxon>
        <taxon>Actinomycetota</taxon>
        <taxon>Actinomycetes</taxon>
        <taxon>Micrococcales</taxon>
        <taxon>Microbacteriaceae</taxon>
        <taxon>Cryobacterium</taxon>
    </lineage>
</organism>
<dbReference type="EMBL" id="JACHBQ010000001">
    <property type="protein sequence ID" value="MBB5640871.1"/>
    <property type="molecule type" value="Genomic_DNA"/>
</dbReference>
<keyword evidence="2" id="KW-1133">Transmembrane helix</keyword>
<dbReference type="RefSeq" id="WP_338042531.1">
    <property type="nucleotide sequence ID" value="NZ_JACHBQ010000001.1"/>
</dbReference>
<keyword evidence="2" id="KW-0472">Membrane</keyword>
<dbReference type="AlphaFoldDB" id="A0A7W8ZVD3"/>
<dbReference type="Pfam" id="PF11239">
    <property type="entry name" value="DUF3040"/>
    <property type="match status" value="1"/>
</dbReference>
<evidence type="ECO:0000256" key="2">
    <source>
        <dbReference type="SAM" id="Phobius"/>
    </source>
</evidence>
<keyword evidence="2" id="KW-0812">Transmembrane</keyword>
<dbReference type="InterPro" id="IPR021401">
    <property type="entry name" value="DUF3040"/>
</dbReference>
<feature type="transmembrane region" description="Helical" evidence="2">
    <location>
        <begin position="75"/>
        <end position="94"/>
    </location>
</feature>
<dbReference type="Proteomes" id="UP000561726">
    <property type="component" value="Unassembled WGS sequence"/>
</dbReference>
<proteinExistence type="predicted"/>
<evidence type="ECO:0000313" key="3">
    <source>
        <dbReference type="EMBL" id="MBB5640871.1"/>
    </source>
</evidence>
<comment type="caution">
    <text evidence="3">The sequence shown here is derived from an EMBL/GenBank/DDBJ whole genome shotgun (WGS) entry which is preliminary data.</text>
</comment>
<feature type="transmembrane region" description="Helical" evidence="2">
    <location>
        <begin position="100"/>
        <end position="119"/>
    </location>
</feature>
<feature type="compositionally biased region" description="Basic and acidic residues" evidence="1">
    <location>
        <begin position="150"/>
        <end position="162"/>
    </location>
</feature>
<evidence type="ECO:0000256" key="1">
    <source>
        <dbReference type="SAM" id="MobiDB-lite"/>
    </source>
</evidence>
<feature type="region of interest" description="Disordered" evidence="1">
    <location>
        <begin position="126"/>
        <end position="162"/>
    </location>
</feature>